<dbReference type="InterPro" id="IPR051400">
    <property type="entry name" value="HAD-like_hydrolase"/>
</dbReference>
<accession>A0ABS1B9N3</accession>
<dbReference type="SFLD" id="SFLDG01129">
    <property type="entry name" value="C1.5:_HAD__Beta-PGM__Phosphata"/>
    <property type="match status" value="1"/>
</dbReference>
<reference evidence="5 6" key="1">
    <citation type="submission" date="2020-12" db="EMBL/GenBank/DDBJ databases">
        <title>Brachybacterium sp. MASK1Z-5, whole genome shotgun sequence.</title>
        <authorList>
            <person name="Tuo L."/>
        </authorList>
    </citation>
    <scope>NUCLEOTIDE SEQUENCE [LARGE SCALE GENOMIC DNA]</scope>
    <source>
        <strain evidence="5 6">MASK1Z-5</strain>
    </source>
</reference>
<dbReference type="GO" id="GO:0016787">
    <property type="term" value="F:hydrolase activity"/>
    <property type="evidence" value="ECO:0007669"/>
    <property type="project" value="UniProtKB-KW"/>
</dbReference>
<name>A0ABS1B9N3_9MICO</name>
<comment type="caution">
    <text evidence="5">The sequence shown here is derived from an EMBL/GenBank/DDBJ whole genome shotgun (WGS) entry which is preliminary data.</text>
</comment>
<comment type="cofactor">
    <cofactor evidence="1">
        <name>Mg(2+)</name>
        <dbReference type="ChEBI" id="CHEBI:18420"/>
    </cofactor>
</comment>
<keyword evidence="2 5" id="KW-0378">Hydrolase</keyword>
<dbReference type="Pfam" id="PF00702">
    <property type="entry name" value="Hydrolase"/>
    <property type="match status" value="1"/>
</dbReference>
<evidence type="ECO:0000256" key="1">
    <source>
        <dbReference type="ARBA" id="ARBA00001946"/>
    </source>
</evidence>
<organism evidence="5 6">
    <name type="scientific">Brachybacterium halotolerans</name>
    <dbReference type="NCBI Taxonomy" id="2795215"/>
    <lineage>
        <taxon>Bacteria</taxon>
        <taxon>Bacillati</taxon>
        <taxon>Actinomycetota</taxon>
        <taxon>Actinomycetes</taxon>
        <taxon>Micrococcales</taxon>
        <taxon>Dermabacteraceae</taxon>
        <taxon>Brachybacterium</taxon>
    </lineage>
</organism>
<evidence type="ECO:0000313" key="6">
    <source>
        <dbReference type="Proteomes" id="UP000612352"/>
    </source>
</evidence>
<sequence>MDRIRTRAVILDLDDTLFDHRTSARAGLAHLVQELGGSPSDEIADAWEATAAHLMARRREGELDCAEYRRERVRHLVDDLRIDDPRRPDGPRPESDPHRLADAECDALYDRFLTLYEQEWRAFDDVLPTLRALADLRIPVAVLTNGPERRQQKKMRDLGLRDLVVGVWTSEGIGAAKPDPASYLTVCAAFGLEPADVLHVGDNPDHDLRGAQEAGLRALHLDRRGEAGVGGADAGGTRIRLLGELLDHL</sequence>
<evidence type="ECO:0000256" key="4">
    <source>
        <dbReference type="SAM" id="MobiDB-lite"/>
    </source>
</evidence>
<dbReference type="InterPro" id="IPR023214">
    <property type="entry name" value="HAD_sf"/>
</dbReference>
<proteinExistence type="predicted"/>
<dbReference type="Gene3D" id="3.40.50.1000">
    <property type="entry name" value="HAD superfamily/HAD-like"/>
    <property type="match status" value="1"/>
</dbReference>
<dbReference type="SUPFAM" id="SSF56784">
    <property type="entry name" value="HAD-like"/>
    <property type="match status" value="1"/>
</dbReference>
<feature type="region of interest" description="Disordered" evidence="4">
    <location>
        <begin position="81"/>
        <end position="100"/>
    </location>
</feature>
<dbReference type="PANTHER" id="PTHR46470:SF4">
    <property type="entry name" value="5-AMINO-6-(5-PHOSPHO-D-RIBITYLAMINO)URACIL PHOSPHATASE YIGB"/>
    <property type="match status" value="1"/>
</dbReference>
<dbReference type="InterPro" id="IPR006439">
    <property type="entry name" value="HAD-SF_hydro_IA"/>
</dbReference>
<keyword evidence="3" id="KW-0460">Magnesium</keyword>
<dbReference type="SFLD" id="SFLDS00003">
    <property type="entry name" value="Haloacid_Dehalogenase"/>
    <property type="match status" value="1"/>
</dbReference>
<gene>
    <name evidence="5" type="ORF">I8D64_07975</name>
</gene>
<dbReference type="Proteomes" id="UP000612352">
    <property type="component" value="Unassembled WGS sequence"/>
</dbReference>
<dbReference type="EMBL" id="JAEDAJ010000003">
    <property type="protein sequence ID" value="MBK0331338.1"/>
    <property type="molecule type" value="Genomic_DNA"/>
</dbReference>
<evidence type="ECO:0000256" key="2">
    <source>
        <dbReference type="ARBA" id="ARBA00022801"/>
    </source>
</evidence>
<dbReference type="Gene3D" id="1.20.120.1600">
    <property type="match status" value="1"/>
</dbReference>
<keyword evidence="6" id="KW-1185">Reference proteome</keyword>
<evidence type="ECO:0000256" key="3">
    <source>
        <dbReference type="ARBA" id="ARBA00022842"/>
    </source>
</evidence>
<dbReference type="InterPro" id="IPR036412">
    <property type="entry name" value="HAD-like_sf"/>
</dbReference>
<dbReference type="NCBIfam" id="TIGR01509">
    <property type="entry name" value="HAD-SF-IA-v3"/>
    <property type="match status" value="1"/>
</dbReference>
<dbReference type="RefSeq" id="WP_200501959.1">
    <property type="nucleotide sequence ID" value="NZ_JAEDAJ010000003.1"/>
</dbReference>
<protein>
    <submittedName>
        <fullName evidence="5">HAD family hydrolase</fullName>
    </submittedName>
</protein>
<dbReference type="PANTHER" id="PTHR46470">
    <property type="entry name" value="N-ACYLNEURAMINATE-9-PHOSPHATASE"/>
    <property type="match status" value="1"/>
</dbReference>
<dbReference type="NCBIfam" id="TIGR01549">
    <property type="entry name" value="HAD-SF-IA-v1"/>
    <property type="match status" value="1"/>
</dbReference>
<evidence type="ECO:0000313" key="5">
    <source>
        <dbReference type="EMBL" id="MBK0331338.1"/>
    </source>
</evidence>